<dbReference type="AlphaFoldDB" id="A0AAD1Y4L9"/>
<dbReference type="GO" id="GO:0005730">
    <property type="term" value="C:nucleolus"/>
    <property type="evidence" value="ECO:0007669"/>
    <property type="project" value="UniProtKB-SubCell"/>
</dbReference>
<comment type="subcellular location">
    <subcellularLocation>
        <location evidence="1">Nucleus</location>
        <location evidence="1">Nucleolus</location>
    </subcellularLocation>
</comment>
<feature type="compositionally biased region" description="Basic and acidic residues" evidence="4">
    <location>
        <begin position="208"/>
        <end position="217"/>
    </location>
</feature>
<feature type="compositionally biased region" description="Basic and acidic residues" evidence="4">
    <location>
        <begin position="52"/>
        <end position="87"/>
    </location>
</feature>
<dbReference type="PANTHER" id="PTHR18034:SF4">
    <property type="entry name" value="NUCLEOLAR MIF4G DOMAIN-CONTAINING PROTEIN 1"/>
    <property type="match status" value="1"/>
</dbReference>
<feature type="compositionally biased region" description="Acidic residues" evidence="4">
    <location>
        <begin position="240"/>
        <end position="265"/>
    </location>
</feature>
<feature type="region of interest" description="Disordered" evidence="4">
    <location>
        <begin position="1"/>
        <end position="149"/>
    </location>
</feature>
<dbReference type="PANTHER" id="PTHR18034">
    <property type="entry name" value="CELL CYCLE CONTROL PROTEIN CWF22-RELATED"/>
    <property type="match status" value="1"/>
</dbReference>
<feature type="compositionally biased region" description="Basic and acidic residues" evidence="4">
    <location>
        <begin position="1"/>
        <end position="15"/>
    </location>
</feature>
<evidence type="ECO:0000256" key="1">
    <source>
        <dbReference type="ARBA" id="ARBA00004604"/>
    </source>
</evidence>
<dbReference type="InterPro" id="IPR050781">
    <property type="entry name" value="CWC22_splicing_factor"/>
</dbReference>
<comment type="similarity">
    <text evidence="2">Belongs to the CWC22 family.</text>
</comment>
<evidence type="ECO:0000256" key="2">
    <source>
        <dbReference type="ARBA" id="ARBA00006856"/>
    </source>
</evidence>
<feature type="compositionally biased region" description="Basic residues" evidence="4">
    <location>
        <begin position="118"/>
        <end position="129"/>
    </location>
</feature>
<evidence type="ECO:0000313" key="7">
    <source>
        <dbReference type="Proteomes" id="UP001295684"/>
    </source>
</evidence>
<feature type="compositionally biased region" description="Acidic residues" evidence="4">
    <location>
        <begin position="94"/>
        <end position="111"/>
    </location>
</feature>
<reference evidence="6" key="1">
    <citation type="submission" date="2023-07" db="EMBL/GenBank/DDBJ databases">
        <authorList>
            <consortium name="AG Swart"/>
            <person name="Singh M."/>
            <person name="Singh A."/>
            <person name="Seah K."/>
            <person name="Emmerich C."/>
        </authorList>
    </citation>
    <scope>NUCLEOTIDE SEQUENCE</scope>
    <source>
        <strain evidence="6">DP1</strain>
    </source>
</reference>
<dbReference type="InterPro" id="IPR003891">
    <property type="entry name" value="Initiation_fac_eIF4g_MI"/>
</dbReference>
<feature type="compositionally biased region" description="Acidic residues" evidence="4">
    <location>
        <begin position="293"/>
        <end position="303"/>
    </location>
</feature>
<evidence type="ECO:0000313" key="6">
    <source>
        <dbReference type="EMBL" id="CAI2382817.1"/>
    </source>
</evidence>
<gene>
    <name evidence="6" type="ORF">ECRASSUSDP1_LOCUS24304</name>
</gene>
<evidence type="ECO:0000256" key="4">
    <source>
        <dbReference type="SAM" id="MobiDB-lite"/>
    </source>
</evidence>
<keyword evidence="7" id="KW-1185">Reference proteome</keyword>
<dbReference type="GO" id="GO:0003723">
    <property type="term" value="F:RNA binding"/>
    <property type="evidence" value="ECO:0007669"/>
    <property type="project" value="InterPro"/>
</dbReference>
<comment type="caution">
    <text evidence="6">The sequence shown here is derived from an EMBL/GenBank/DDBJ whole genome shotgun (WGS) entry which is preliminary data.</text>
</comment>
<name>A0AAD1Y4L9_EUPCR</name>
<accession>A0AAD1Y4L9</accession>
<dbReference type="PROSITE" id="PS51366">
    <property type="entry name" value="MI"/>
    <property type="match status" value="1"/>
</dbReference>
<protein>
    <recommendedName>
        <fullName evidence="5">MI domain-containing protein</fullName>
    </recommendedName>
</protein>
<dbReference type="Gene3D" id="1.25.40.180">
    <property type="match status" value="1"/>
</dbReference>
<keyword evidence="3" id="KW-0539">Nucleus</keyword>
<sequence length="860" mass="99996">MERKQKKAIKADYFSRRHVAIKKQVEKQKKFERERKEKQKKKQMNKNKNKNKSKDKQTFKKEIKAKSQQKKRDIKSLQKQKEAETNAKESIQVSDDEEIKSDEIIDSDSSEDVVAQKPAHKTSQKKQKKGFQMLEANTIPKESELESDKKEIQRLEKLLGIKGNPKEAKRVKRRLDAEMGLGLEFMDFLDEIENVVHQADEQEEQAEGYDRPKMKFEEESDEEEYRKAIEEDSDQSGFDEPQEEQEEQQEESEDSEDQVMEEEKEDVQVKGNRKEEVENRDLEEDKGEKSGDEGEGEGEESEEEKSGERDNEDDQVENQEPMLEETVRNEIRKNIVSCLNKLSDGNTDIIFKKIHEFLSNYIAYPETISGIYFEVFKKICIDSRVLNSAILSVNCLVITALQRLIGQSFFAPIVNELHTLFVDAHKKIHAGEGDIAFAQMQLKNIISIFSHFYLFESVTHKIIFDVIVHMMKNFKEKDLEMLLNLLHNIGGILRKDSPALCKDIMLLFDSKKIEAEISAPKTTPKDQEEEVKTSFERKINYLSQELNDIKNNKINSKFTNNHGLTWLKKNSQVKSELLKNPLDVDFKVIESAKNGVKWWLTDEEKLKQESSLKINEIEKKIDKSYLAQLEAAAKAQHYVTDIQKSVFYTLMSSEDYLDAFQNIQKLGLKKKQERDIIKVIIQCCVQEKVYNKYYALILKKLCDGDKTFQYSCKYTLWDYLKIIDDLGVRKIANLARIYGHLFSKTSIPINMLKYIDFYDEINKFQRLFLNVVMDEIFYSKTTPKGTSSGGEFKVAAKTITAVFEKIKTNTDIGEFKDGLSSYLASNYYKYRTKKKGCDEKEISLLEKKLKIAMDLLSDAK</sequence>
<dbReference type="InterPro" id="IPR003890">
    <property type="entry name" value="MIF4G-like_typ-3"/>
</dbReference>
<dbReference type="GO" id="GO:0042274">
    <property type="term" value="P:ribosomal small subunit biogenesis"/>
    <property type="evidence" value="ECO:0007669"/>
    <property type="project" value="TreeGrafter"/>
</dbReference>
<evidence type="ECO:0000259" key="5">
    <source>
        <dbReference type="PROSITE" id="PS51366"/>
    </source>
</evidence>
<dbReference type="Pfam" id="PF02847">
    <property type="entry name" value="MA3"/>
    <property type="match status" value="1"/>
</dbReference>
<feature type="compositionally biased region" description="Basic and acidic residues" evidence="4">
    <location>
        <begin position="266"/>
        <end position="280"/>
    </location>
</feature>
<feature type="compositionally biased region" description="Basic and acidic residues" evidence="4">
    <location>
        <begin position="23"/>
        <end position="37"/>
    </location>
</feature>
<feature type="compositionally biased region" description="Basic residues" evidence="4">
    <location>
        <begin position="38"/>
        <end position="51"/>
    </location>
</feature>
<dbReference type="EMBL" id="CAMPGE010025018">
    <property type="protein sequence ID" value="CAI2382817.1"/>
    <property type="molecule type" value="Genomic_DNA"/>
</dbReference>
<dbReference type="SMART" id="SM00543">
    <property type="entry name" value="MIF4G"/>
    <property type="match status" value="1"/>
</dbReference>
<dbReference type="SMART" id="SM00544">
    <property type="entry name" value="MA3"/>
    <property type="match status" value="1"/>
</dbReference>
<feature type="region of interest" description="Disordered" evidence="4">
    <location>
        <begin position="196"/>
        <end position="326"/>
    </location>
</feature>
<proteinExistence type="inferred from homology"/>
<dbReference type="SUPFAM" id="SSF48371">
    <property type="entry name" value="ARM repeat"/>
    <property type="match status" value="1"/>
</dbReference>
<organism evidence="6 7">
    <name type="scientific">Euplotes crassus</name>
    <dbReference type="NCBI Taxonomy" id="5936"/>
    <lineage>
        <taxon>Eukaryota</taxon>
        <taxon>Sar</taxon>
        <taxon>Alveolata</taxon>
        <taxon>Ciliophora</taxon>
        <taxon>Intramacronucleata</taxon>
        <taxon>Spirotrichea</taxon>
        <taxon>Hypotrichia</taxon>
        <taxon>Euplotida</taxon>
        <taxon>Euplotidae</taxon>
        <taxon>Moneuplotes</taxon>
    </lineage>
</organism>
<feature type="domain" description="MI" evidence="5">
    <location>
        <begin position="641"/>
        <end position="757"/>
    </location>
</feature>
<dbReference type="Proteomes" id="UP001295684">
    <property type="component" value="Unassembled WGS sequence"/>
</dbReference>
<evidence type="ECO:0000256" key="3">
    <source>
        <dbReference type="ARBA" id="ARBA00023242"/>
    </source>
</evidence>
<dbReference type="InterPro" id="IPR016024">
    <property type="entry name" value="ARM-type_fold"/>
</dbReference>